<dbReference type="AlphaFoldDB" id="A0A1T4VR28"/>
<sequence>MARLGKQLEQGADFPRMTWTLLDGSRFTLPDDLGERWSVVILLRGHW</sequence>
<keyword evidence="2" id="KW-1185">Reference proteome</keyword>
<gene>
    <name evidence="1" type="ORF">SAMN02745702_00817</name>
</gene>
<dbReference type="STRING" id="1121442.SAMN02745702_00817"/>
<accession>A0A1T4VR28</accession>
<evidence type="ECO:0000313" key="2">
    <source>
        <dbReference type="Proteomes" id="UP000189733"/>
    </source>
</evidence>
<reference evidence="1 2" key="1">
    <citation type="submission" date="2017-02" db="EMBL/GenBank/DDBJ databases">
        <authorList>
            <person name="Peterson S.W."/>
        </authorList>
    </citation>
    <scope>NUCLEOTIDE SEQUENCE [LARGE SCALE GENOMIC DNA]</scope>
    <source>
        <strain evidence="1 2">DSM 18034</strain>
    </source>
</reference>
<name>A0A1T4VR28_9BACT</name>
<dbReference type="EMBL" id="FUYA01000002">
    <property type="protein sequence ID" value="SKA67410.1"/>
    <property type="molecule type" value="Genomic_DNA"/>
</dbReference>
<evidence type="ECO:0000313" key="1">
    <source>
        <dbReference type="EMBL" id="SKA67410.1"/>
    </source>
</evidence>
<evidence type="ECO:0008006" key="3">
    <source>
        <dbReference type="Google" id="ProtNLM"/>
    </source>
</evidence>
<proteinExistence type="predicted"/>
<dbReference type="RefSeq" id="WP_159445897.1">
    <property type="nucleotide sequence ID" value="NZ_FUYA01000002.1"/>
</dbReference>
<protein>
    <recommendedName>
        <fullName evidence="3">AhpC/TSA family protein</fullName>
    </recommendedName>
</protein>
<organism evidence="1 2">
    <name type="scientific">Desulfobaculum bizertense DSM 18034</name>
    <dbReference type="NCBI Taxonomy" id="1121442"/>
    <lineage>
        <taxon>Bacteria</taxon>
        <taxon>Pseudomonadati</taxon>
        <taxon>Thermodesulfobacteriota</taxon>
        <taxon>Desulfovibrionia</taxon>
        <taxon>Desulfovibrionales</taxon>
        <taxon>Desulfovibrionaceae</taxon>
        <taxon>Desulfobaculum</taxon>
    </lineage>
</organism>
<dbReference type="Proteomes" id="UP000189733">
    <property type="component" value="Unassembled WGS sequence"/>
</dbReference>